<name>W6MMG7_9ASCO</name>
<evidence type="ECO:0000256" key="1">
    <source>
        <dbReference type="SAM" id="Phobius"/>
    </source>
</evidence>
<dbReference type="STRING" id="1382522.W6MMG7"/>
<dbReference type="InterPro" id="IPR011043">
    <property type="entry name" value="Gal_Oxase/kelch_b-propeller"/>
</dbReference>
<dbReference type="Pfam" id="PF20843">
    <property type="entry name" value="Rax2_3"/>
    <property type="match status" value="1"/>
</dbReference>
<dbReference type="GeneID" id="34521164"/>
<evidence type="ECO:0000313" key="7">
    <source>
        <dbReference type="Proteomes" id="UP000019384"/>
    </source>
</evidence>
<reference evidence="6" key="1">
    <citation type="submission" date="2013-12" db="EMBL/GenBank/DDBJ databases">
        <authorList>
            <person name="Genoscope - CEA"/>
        </authorList>
    </citation>
    <scope>NUCLEOTIDE SEQUENCE</scope>
    <source>
        <strain evidence="6">CBS 1993</strain>
    </source>
</reference>
<dbReference type="GO" id="GO:0000282">
    <property type="term" value="P:cellular bud site selection"/>
    <property type="evidence" value="ECO:0007669"/>
    <property type="project" value="TreeGrafter"/>
</dbReference>
<dbReference type="SUPFAM" id="SSF50965">
    <property type="entry name" value="Galactose oxidase, central domain"/>
    <property type="match status" value="1"/>
</dbReference>
<reference evidence="6" key="2">
    <citation type="submission" date="2014-02" db="EMBL/GenBank/DDBJ databases">
        <title>Complete DNA sequence of /Kuraishia capsulata/ illustrates novel genomic features among budding yeasts (/Saccharomycotina/).</title>
        <authorList>
            <person name="Morales L."/>
            <person name="Noel B."/>
            <person name="Porcel B."/>
            <person name="Marcet-Houben M."/>
            <person name="Hullo M-F."/>
            <person name="Sacerdot C."/>
            <person name="Tekaia F."/>
            <person name="Leh-Louis V."/>
            <person name="Despons L."/>
            <person name="Khanna V."/>
            <person name="Aury J-M."/>
            <person name="Barbe V."/>
            <person name="Couloux A."/>
            <person name="Labadie K."/>
            <person name="Pelletier E."/>
            <person name="Souciet J-L."/>
            <person name="Boekhout T."/>
            <person name="Gabaldon T."/>
            <person name="Wincker P."/>
            <person name="Dujon B."/>
        </authorList>
    </citation>
    <scope>NUCLEOTIDE SEQUENCE</scope>
    <source>
        <strain evidence="6">CBS 1993</strain>
    </source>
</reference>
<keyword evidence="2" id="KW-0732">Signal</keyword>
<dbReference type="GO" id="GO:0005935">
    <property type="term" value="C:cellular bud neck"/>
    <property type="evidence" value="ECO:0007669"/>
    <property type="project" value="TreeGrafter"/>
</dbReference>
<dbReference type="Pfam" id="PF20842">
    <property type="entry name" value="Rax2_2"/>
    <property type="match status" value="1"/>
</dbReference>
<feature type="transmembrane region" description="Helical" evidence="1">
    <location>
        <begin position="1186"/>
        <end position="1211"/>
    </location>
</feature>
<feature type="signal peptide" evidence="2">
    <location>
        <begin position="1"/>
        <end position="21"/>
    </location>
</feature>
<feature type="chain" id="PRO_5004880324" description="Bud site selection protein RAX2" evidence="2">
    <location>
        <begin position="22"/>
        <end position="1254"/>
    </location>
</feature>
<evidence type="ECO:0000256" key="2">
    <source>
        <dbReference type="SAM" id="SignalP"/>
    </source>
</evidence>
<keyword evidence="1" id="KW-1133">Transmembrane helix</keyword>
<dbReference type="OrthoDB" id="2503993at2759"/>
<dbReference type="InterPro" id="IPR048265">
    <property type="entry name" value="Rax2-like_third"/>
</dbReference>
<feature type="domain" description="Rax2-like third" evidence="5">
    <location>
        <begin position="425"/>
        <end position="580"/>
    </location>
</feature>
<dbReference type="Pfam" id="PF12768">
    <property type="entry name" value="Rax2"/>
    <property type="match status" value="1"/>
</dbReference>
<evidence type="ECO:0000259" key="3">
    <source>
        <dbReference type="Pfam" id="PF12768"/>
    </source>
</evidence>
<gene>
    <name evidence="6" type="ORF">KUCA_T00003763001</name>
</gene>
<evidence type="ECO:0000259" key="4">
    <source>
        <dbReference type="Pfam" id="PF20842"/>
    </source>
</evidence>
<dbReference type="PANTHER" id="PTHR31778:SF2">
    <property type="entry name" value="BUD SITE SELECTION PROTEIN RAX2"/>
    <property type="match status" value="1"/>
</dbReference>
<dbReference type="Proteomes" id="UP000019384">
    <property type="component" value="Unassembled WGS sequence"/>
</dbReference>
<keyword evidence="1" id="KW-0812">Transmembrane</keyword>
<dbReference type="RefSeq" id="XP_022459776.1">
    <property type="nucleotide sequence ID" value="XM_022602210.1"/>
</dbReference>
<dbReference type="EMBL" id="HG793128">
    <property type="protein sequence ID" value="CDK27784.1"/>
    <property type="molecule type" value="Genomic_DNA"/>
</dbReference>
<keyword evidence="7" id="KW-1185">Reference proteome</keyword>
<feature type="domain" description="Rax2-like C-terminal" evidence="3">
    <location>
        <begin position="915"/>
        <end position="1162"/>
    </location>
</feature>
<proteinExistence type="predicted"/>
<dbReference type="AlphaFoldDB" id="W6MMG7"/>
<dbReference type="GO" id="GO:1902929">
    <property type="term" value="C:plasma membrane of growing cell tip"/>
    <property type="evidence" value="ECO:0007669"/>
    <property type="project" value="TreeGrafter"/>
</dbReference>
<organism evidence="6 7">
    <name type="scientific">Kuraishia capsulata CBS 1993</name>
    <dbReference type="NCBI Taxonomy" id="1382522"/>
    <lineage>
        <taxon>Eukaryota</taxon>
        <taxon>Fungi</taxon>
        <taxon>Dikarya</taxon>
        <taxon>Ascomycota</taxon>
        <taxon>Saccharomycotina</taxon>
        <taxon>Pichiomycetes</taxon>
        <taxon>Pichiales</taxon>
        <taxon>Pichiaceae</taxon>
        <taxon>Kuraishia</taxon>
    </lineage>
</organism>
<accession>W6MMG7</accession>
<evidence type="ECO:0008006" key="8">
    <source>
        <dbReference type="Google" id="ProtNLM"/>
    </source>
</evidence>
<dbReference type="PANTHER" id="PTHR31778">
    <property type="entry name" value="BUD SITE SELECTION PROTEIN RAX2"/>
    <property type="match status" value="1"/>
</dbReference>
<dbReference type="InterPro" id="IPR024982">
    <property type="entry name" value="Rax2-like_C"/>
</dbReference>
<sequence>MASLFRLMVSALLAFANLANCLEGYHTTLIDQPDIDYDQVGNQLYFLGNFDALSEYKHTGQFNTSVISNTSSNNSIYLLSDTLHNVGSLPFENGTVSIAERVRHGYYVIVIDGAPYFFNLSGFSINEVSGWSHSVTGDVRSVLVDTDEEIIYFGGNLTYDKDLYGVIAYDYSSDDFHDLPFSGFNKGASVNSIVKVPGNGEDELGSIVFGGSFDALGNTDLMNFNVSSNQTYNITNSTYTSIDPNRLVSLKYATISSVNTDSSSDASSILCPGSDTEWLLEPETYGSWTASLEVSLIPSKIRLYNSKDDSSSVSIFRVITSPANGIMNMTYLDPYTGDFAYCDAWCPLISNSDLKALVANNSDAIKGVVSEMSENDQGFLRFSDEYQEFEFYNEISVESITIEVIAYDGSQGGLSGFQMFQYGLYAYANDTLNEPTCSGSKGFSASEETGDLDWKHTSAGDSSYMSATFNPKNVKSGSGVSFFPSIEYSGNYSVLLYTPGCSADNSCDHRGIVNATFYEGDDTMLGSSLVYQTNMYEKYDQIYQGHVDVKKGSPYLTMTFENGFSDSKVVMVADKVYVDILGIDAYKNRTMENETTTDYDIPIRNLFEYSLSNFSDYTESFENNVFVGNSSLNLIGSQVLNEDATVNALLYTNDSLIIAGDFDSDYGADAIQLTLNSYNASSNSTSIKTESSLSAGLTGTVSHVFSYGDTVILVGDEKSNFSHISIYNGSWHSLGRVRGEIATFANLTIDNTELLVFNGAQSSAVVWDYTNSQWFNTTSTLHVNASQAFVEDNATVAFGSLAMMDQSVENAVTVKNSSSNNILPIGLTFNEKHDNVLSSGFYVNDSYIVIGGHFETFDSAYNLVLLDTSTNRTSSIGGVSWNNDADVTDMLSFNDVLYLGLSGKVTVGSTKTKGLIAYELKNDTFSSNQPASLNGDVTSIAAVESDAKLLVGGSFSGPDGTSCTGVCLLDTEKNKWSSASNQTTTGDITFIQAYSSSKYLLSGRNFGIDGTKSDFVSYDYGSKRFAKEDGLSKNKIPGVVEKFIMVDNKTTGRIVSIGTDFIAYYDGSNWNRLDDDLSNSTFSDIVLLDLKKDNDANDEKIFDKDQILLVTGLITVEDVGSFTAAYYNGSSWIPSVITTNNLSVSNTTIRSVLLNKSTASFYGSASKPKQTHHQSASKNFMLTRNVVGVGFGLALGTTLLLGIAAAGVIFASKKRNKYNSGQLLHSRVGEEKMIHIVPPNEVIDNFHVAKQTAS</sequence>
<dbReference type="HOGENOM" id="CLU_005863_0_0_1"/>
<dbReference type="InterPro" id="IPR048266">
    <property type="entry name" value="Rax2-like_second"/>
</dbReference>
<evidence type="ECO:0000259" key="5">
    <source>
        <dbReference type="Pfam" id="PF20843"/>
    </source>
</evidence>
<keyword evidence="1" id="KW-0472">Membrane</keyword>
<dbReference type="GO" id="GO:0005621">
    <property type="term" value="C:cellular bud scar"/>
    <property type="evidence" value="ECO:0007669"/>
    <property type="project" value="TreeGrafter"/>
</dbReference>
<feature type="domain" description="Rax2-like second" evidence="4">
    <location>
        <begin position="245"/>
        <end position="414"/>
    </location>
</feature>
<evidence type="ECO:0000313" key="6">
    <source>
        <dbReference type="EMBL" id="CDK27784.1"/>
    </source>
</evidence>
<protein>
    <recommendedName>
        <fullName evidence="8">Bud site selection protein RAX2</fullName>
    </recommendedName>
</protein>